<dbReference type="InterPro" id="IPR029041">
    <property type="entry name" value="FAD-linked_oxidoreductase-like"/>
</dbReference>
<keyword evidence="7 10" id="KW-0560">Oxidoreductase</keyword>
<feature type="binding site" evidence="8">
    <location>
        <position position="269"/>
    </location>
    <ligand>
        <name>Zn(2+)</name>
        <dbReference type="ChEBI" id="CHEBI:29105"/>
    </ligand>
</feature>
<keyword evidence="3 8" id="KW-0489">Methyltransferase</keyword>
<dbReference type="Pfam" id="PF02219">
    <property type="entry name" value="MTHFR"/>
    <property type="match status" value="1"/>
</dbReference>
<sequence>MPLPIREVLKKRILIGDGAMGTLLYSYGIDRCFEELNVSQAEEVEHVHEAYISAGADVIQTNSYGANRTKLARYGLEHEVGRFNRAAVRLAKQAAGPETYVFGTIGGIGGFQKQSVESNAIYSGFREQADVLLDEGVDGLLLETYYDLDELRQVLQIARGMTDLPIIAHVSMQEPGVLMNGLPLTDALTQLEALGADIVGTNCRLGPFHMIEALRGIPLPKKAFLSAYPNSSLPDYREGKLHYENEPAYFKKYAVDFRNEGVRLLGGCCGTTPVQIQAFKEGITELEPLHSKVVEAQPEVIKVRTPGNVPESPLYQKVLDGRSVFVEFDTPRHLNTRNFFEGIQALEEAGADAITMADNSLASPRISNTAIGKLIKDRFHVPPLVHLTCRDRNLIGLQSHLLGLHVLGLHDLLVVTGDPTKIGDFPGATSVYDVSSMELIKLIKQFNRGISYSGKSLKQPTHFRIAAAFNPNVRNLDRAVQRVKRKAECGADYFISQPVFDKQRIIEISEAARDINVPIYIGIMPLTSARNAEFLHNEVPGIRLPDDVRARIASAGGKEETRRVSLDICRELIDIAMAHFRGIYLITPMDHYSMSVELIKYIKQKEKILATQKNGARVIL</sequence>
<dbReference type="SUPFAM" id="SSF51730">
    <property type="entry name" value="FAD-linked oxidoreductase"/>
    <property type="match status" value="1"/>
</dbReference>
<feature type="domain" description="Hcy-binding" evidence="9">
    <location>
        <begin position="2"/>
        <end position="283"/>
    </location>
</feature>
<dbReference type="GO" id="GO:0008168">
    <property type="term" value="F:methyltransferase activity"/>
    <property type="evidence" value="ECO:0007669"/>
    <property type="project" value="UniProtKB-KW"/>
</dbReference>
<dbReference type="Proteomes" id="UP001596267">
    <property type="component" value="Unassembled WGS sequence"/>
</dbReference>
<feature type="binding site" evidence="8">
    <location>
        <position position="203"/>
    </location>
    <ligand>
        <name>Zn(2+)</name>
        <dbReference type="ChEBI" id="CHEBI:29105"/>
    </ligand>
</feature>
<feature type="binding site" evidence="8">
    <location>
        <position position="268"/>
    </location>
    <ligand>
        <name>Zn(2+)</name>
        <dbReference type="ChEBI" id="CHEBI:29105"/>
    </ligand>
</feature>
<keyword evidence="8" id="KW-0479">Metal-binding</keyword>
<evidence type="ECO:0000256" key="5">
    <source>
        <dbReference type="ARBA" id="ARBA00022679"/>
    </source>
</evidence>
<dbReference type="InterPro" id="IPR003171">
    <property type="entry name" value="Mehydrof_redctse-like"/>
</dbReference>
<dbReference type="GO" id="GO:0004489">
    <property type="term" value="F:methylenetetrahydrofolate reductase [NAD(P)H] activity"/>
    <property type="evidence" value="ECO:0007669"/>
    <property type="project" value="UniProtKB-EC"/>
</dbReference>
<dbReference type="EC" id="1.5.1.20" evidence="10"/>
<dbReference type="GO" id="GO:0032259">
    <property type="term" value="P:methylation"/>
    <property type="evidence" value="ECO:0007669"/>
    <property type="project" value="UniProtKB-KW"/>
</dbReference>
<evidence type="ECO:0000256" key="8">
    <source>
        <dbReference type="PROSITE-ProRule" id="PRU00333"/>
    </source>
</evidence>
<evidence type="ECO:0000256" key="7">
    <source>
        <dbReference type="ARBA" id="ARBA00023002"/>
    </source>
</evidence>
<comment type="caution">
    <text evidence="10">The sequence shown here is derived from an EMBL/GenBank/DDBJ whole genome shotgun (WGS) entry which is preliminary data.</text>
</comment>
<dbReference type="Pfam" id="PF02574">
    <property type="entry name" value="S-methyl_trans"/>
    <property type="match status" value="1"/>
</dbReference>
<dbReference type="InterPro" id="IPR003726">
    <property type="entry name" value="HCY_dom"/>
</dbReference>
<comment type="cofactor">
    <cofactor evidence="8">
        <name>Zn(2+)</name>
        <dbReference type="ChEBI" id="CHEBI:29105"/>
    </cofactor>
</comment>
<dbReference type="InterPro" id="IPR036589">
    <property type="entry name" value="HCY_dom_sf"/>
</dbReference>
<dbReference type="Gene3D" id="3.20.20.220">
    <property type="match status" value="1"/>
</dbReference>
<reference evidence="11" key="1">
    <citation type="journal article" date="2019" name="Int. J. Syst. Evol. Microbiol.">
        <title>The Global Catalogue of Microorganisms (GCM) 10K type strain sequencing project: providing services to taxonomists for standard genome sequencing and annotation.</title>
        <authorList>
            <consortium name="The Broad Institute Genomics Platform"/>
            <consortium name="The Broad Institute Genome Sequencing Center for Infectious Disease"/>
            <person name="Wu L."/>
            <person name="Ma J."/>
        </authorList>
    </citation>
    <scope>NUCLEOTIDE SEQUENCE [LARGE SCALE GENOMIC DNA]</scope>
    <source>
        <strain evidence="11">CCUG 42001</strain>
    </source>
</reference>
<evidence type="ECO:0000256" key="1">
    <source>
        <dbReference type="ARBA" id="ARBA00001974"/>
    </source>
</evidence>
<dbReference type="PROSITE" id="PS50970">
    <property type="entry name" value="HCY"/>
    <property type="match status" value="1"/>
</dbReference>
<evidence type="ECO:0000313" key="10">
    <source>
        <dbReference type="EMBL" id="MFC6387133.1"/>
    </source>
</evidence>
<dbReference type="EMBL" id="JBHSTQ010000010">
    <property type="protein sequence ID" value="MFC6387133.1"/>
    <property type="molecule type" value="Genomic_DNA"/>
</dbReference>
<keyword evidence="8" id="KW-0862">Zinc</keyword>
<proteinExistence type="predicted"/>
<keyword evidence="11" id="KW-1185">Reference proteome</keyword>
<organism evidence="10 11">
    <name type="scientific">Sporolactobacillus kofuensis</name>
    <dbReference type="NCBI Taxonomy" id="269672"/>
    <lineage>
        <taxon>Bacteria</taxon>
        <taxon>Bacillati</taxon>
        <taxon>Bacillota</taxon>
        <taxon>Bacilli</taxon>
        <taxon>Bacillales</taxon>
        <taxon>Sporolactobacillaceae</taxon>
        <taxon>Sporolactobacillus</taxon>
    </lineage>
</organism>
<dbReference type="SUPFAM" id="SSF82282">
    <property type="entry name" value="Homocysteine S-methyltransferase"/>
    <property type="match status" value="1"/>
</dbReference>
<evidence type="ECO:0000313" key="11">
    <source>
        <dbReference type="Proteomes" id="UP001596267"/>
    </source>
</evidence>
<dbReference type="EC" id="2.1.1.10" evidence="10"/>
<evidence type="ECO:0000256" key="6">
    <source>
        <dbReference type="ARBA" id="ARBA00022827"/>
    </source>
</evidence>
<dbReference type="NCBIfam" id="NF006396">
    <property type="entry name" value="PRK08645.1"/>
    <property type="match status" value="1"/>
</dbReference>
<keyword evidence="5 8" id="KW-0808">Transferase</keyword>
<evidence type="ECO:0000256" key="4">
    <source>
        <dbReference type="ARBA" id="ARBA00022630"/>
    </source>
</evidence>
<dbReference type="PANTHER" id="PTHR11103:SF18">
    <property type="entry name" value="SLR1189 PROTEIN"/>
    <property type="match status" value="1"/>
</dbReference>
<keyword evidence="6" id="KW-0274">FAD</keyword>
<dbReference type="Gene3D" id="3.20.20.330">
    <property type="entry name" value="Homocysteine-binding-like domain"/>
    <property type="match status" value="1"/>
</dbReference>
<comment type="pathway">
    <text evidence="2">One-carbon metabolism; tetrahydrofolate interconversion.</text>
</comment>
<protein>
    <submittedName>
        <fullName evidence="10">Bifunctional homocysteine S-methyltransferase/methylenetetrahydrofolate reductase</fullName>
        <ecNumber evidence="10">1.5.1.20</ecNumber>
        <ecNumber evidence="10">2.1.1.10</ecNumber>
    </submittedName>
</protein>
<name>A0ABW1WFZ1_9BACL</name>
<dbReference type="RefSeq" id="WP_253076701.1">
    <property type="nucleotide sequence ID" value="NZ_JAMXWN010000010.1"/>
</dbReference>
<comment type="cofactor">
    <cofactor evidence="1">
        <name>FAD</name>
        <dbReference type="ChEBI" id="CHEBI:57692"/>
    </cofactor>
</comment>
<dbReference type="CDD" id="cd00537">
    <property type="entry name" value="MTHFR"/>
    <property type="match status" value="1"/>
</dbReference>
<dbReference type="PANTHER" id="PTHR11103">
    <property type="entry name" value="SLR1189 PROTEIN"/>
    <property type="match status" value="1"/>
</dbReference>
<gene>
    <name evidence="10" type="ORF">ACFP7A_11000</name>
</gene>
<keyword evidence="4" id="KW-0285">Flavoprotein</keyword>
<evidence type="ECO:0000256" key="2">
    <source>
        <dbReference type="ARBA" id="ARBA00004777"/>
    </source>
</evidence>
<accession>A0ABW1WFZ1</accession>
<evidence type="ECO:0000259" key="9">
    <source>
        <dbReference type="PROSITE" id="PS50970"/>
    </source>
</evidence>
<evidence type="ECO:0000256" key="3">
    <source>
        <dbReference type="ARBA" id="ARBA00022603"/>
    </source>
</evidence>